<evidence type="ECO:0000313" key="2">
    <source>
        <dbReference type="EMBL" id="THH37386.1"/>
    </source>
</evidence>
<keyword evidence="3" id="KW-1185">Reference proteome</keyword>
<protein>
    <recommendedName>
        <fullName evidence="4">DUF995 domain-containing protein</fullName>
    </recommendedName>
</protein>
<organism evidence="2 3">
    <name type="scientific">Aliishimia ponticola</name>
    <dbReference type="NCBI Taxonomy" id="2499833"/>
    <lineage>
        <taxon>Bacteria</taxon>
        <taxon>Pseudomonadati</taxon>
        <taxon>Pseudomonadota</taxon>
        <taxon>Alphaproteobacteria</taxon>
        <taxon>Rhodobacterales</taxon>
        <taxon>Paracoccaceae</taxon>
        <taxon>Aliishimia</taxon>
    </lineage>
</organism>
<dbReference type="Proteomes" id="UP000306602">
    <property type="component" value="Unassembled WGS sequence"/>
</dbReference>
<reference evidence="2 3" key="1">
    <citation type="submission" date="2019-04" db="EMBL/GenBank/DDBJ databases">
        <title>Shimia ponticola sp. nov., isolated from seawater.</title>
        <authorList>
            <person name="Kim Y.-O."/>
            <person name="Yoon J.-H."/>
        </authorList>
    </citation>
    <scope>NUCLEOTIDE SEQUENCE [LARGE SCALE GENOMIC DNA]</scope>
    <source>
        <strain evidence="2 3">MYP11</strain>
    </source>
</reference>
<dbReference type="EMBL" id="SRKY01000002">
    <property type="protein sequence ID" value="THH37386.1"/>
    <property type="molecule type" value="Genomic_DNA"/>
</dbReference>
<sequence>MRWIALMALLAAAQITRAAEPMSPAQFEAYVTGKTLFYGQQGRAYGAEIYLENRQVRWSFLDGECKDGHWYPVDEKICFVYEDRLDPQCWTFFLQSGGLSAKFEGNPDAPELYEAQDLGEEMLCLGPKVGV</sequence>
<name>A0A4S4ND36_9RHOB</name>
<evidence type="ECO:0008006" key="4">
    <source>
        <dbReference type="Google" id="ProtNLM"/>
    </source>
</evidence>
<dbReference type="AlphaFoldDB" id="A0A4S4ND36"/>
<evidence type="ECO:0000313" key="3">
    <source>
        <dbReference type="Proteomes" id="UP000306602"/>
    </source>
</evidence>
<evidence type="ECO:0000256" key="1">
    <source>
        <dbReference type="SAM" id="SignalP"/>
    </source>
</evidence>
<feature type="signal peptide" evidence="1">
    <location>
        <begin position="1"/>
        <end position="18"/>
    </location>
</feature>
<feature type="chain" id="PRO_5020983709" description="DUF995 domain-containing protein" evidence="1">
    <location>
        <begin position="19"/>
        <end position="131"/>
    </location>
</feature>
<accession>A0A4S4ND36</accession>
<gene>
    <name evidence="2" type="ORF">E4Z66_10785</name>
</gene>
<keyword evidence="1" id="KW-0732">Signal</keyword>
<comment type="caution">
    <text evidence="2">The sequence shown here is derived from an EMBL/GenBank/DDBJ whole genome shotgun (WGS) entry which is preliminary data.</text>
</comment>
<proteinExistence type="predicted"/>
<dbReference type="OrthoDB" id="7304934at2"/>
<dbReference type="RefSeq" id="WP_136462982.1">
    <property type="nucleotide sequence ID" value="NZ_SRKY01000002.1"/>
</dbReference>